<keyword evidence="11 15" id="KW-0378">Hydrolase</keyword>
<evidence type="ECO:0000256" key="15">
    <source>
        <dbReference type="HAMAP-Rule" id="MF_01019"/>
    </source>
</evidence>
<evidence type="ECO:0000256" key="13">
    <source>
        <dbReference type="ARBA" id="ARBA00023102"/>
    </source>
</evidence>
<evidence type="ECO:0000256" key="5">
    <source>
        <dbReference type="ARBA" id="ARBA00005204"/>
    </source>
</evidence>
<name>A0ABY4SSK3_9ENTR</name>
<dbReference type="InterPro" id="IPR008179">
    <property type="entry name" value="HisE"/>
</dbReference>
<dbReference type="CDD" id="cd11534">
    <property type="entry name" value="NTP-PPase_HisIE_like"/>
    <property type="match status" value="1"/>
</dbReference>
<keyword evidence="9 15" id="KW-0028">Amino-acid biosynthesis</keyword>
<keyword evidence="10 15" id="KW-0547">Nucleotide-binding</keyword>
<dbReference type="Gene3D" id="3.10.20.810">
    <property type="entry name" value="Phosphoribosyl-AMP cyclohydrolase"/>
    <property type="match status" value="1"/>
</dbReference>
<evidence type="ECO:0000259" key="16">
    <source>
        <dbReference type="Pfam" id="PF01502"/>
    </source>
</evidence>
<evidence type="ECO:0000256" key="9">
    <source>
        <dbReference type="ARBA" id="ARBA00022605"/>
    </source>
</evidence>
<dbReference type="Gene3D" id="1.10.287.1080">
    <property type="entry name" value="MazG-like"/>
    <property type="match status" value="1"/>
</dbReference>
<comment type="subcellular location">
    <subcellularLocation>
        <location evidence="3 15">Cytoplasm</location>
    </subcellularLocation>
</comment>
<dbReference type="InterPro" id="IPR038019">
    <property type="entry name" value="PRib_AMP_CycHydrolase_sf"/>
</dbReference>
<evidence type="ECO:0000256" key="1">
    <source>
        <dbReference type="ARBA" id="ARBA00000024"/>
    </source>
</evidence>
<dbReference type="InterPro" id="IPR021130">
    <property type="entry name" value="PRib-ATP_PPHydrolase-like"/>
</dbReference>
<dbReference type="EC" id="3.5.4.19" evidence="15"/>
<comment type="catalytic activity">
    <reaction evidence="2 15">
        <text>1-(5-phospho-beta-D-ribosyl)-ATP + H2O = 1-(5-phospho-beta-D-ribosyl)-5'-AMP + diphosphate + H(+)</text>
        <dbReference type="Rhea" id="RHEA:22828"/>
        <dbReference type="ChEBI" id="CHEBI:15377"/>
        <dbReference type="ChEBI" id="CHEBI:15378"/>
        <dbReference type="ChEBI" id="CHEBI:33019"/>
        <dbReference type="ChEBI" id="CHEBI:59457"/>
        <dbReference type="ChEBI" id="CHEBI:73183"/>
        <dbReference type="EC" id="3.6.1.31"/>
    </reaction>
</comment>
<dbReference type="PANTHER" id="PTHR42945">
    <property type="entry name" value="HISTIDINE BIOSYNTHESIS BIFUNCTIONAL PROTEIN"/>
    <property type="match status" value="1"/>
</dbReference>
<keyword evidence="13 15" id="KW-0368">Histidine biosynthesis</keyword>
<dbReference type="EC" id="3.6.1.31" evidence="15"/>
<dbReference type="GO" id="GO:0004635">
    <property type="term" value="F:phosphoribosyl-AMP cyclohydrolase activity"/>
    <property type="evidence" value="ECO:0007669"/>
    <property type="project" value="UniProtKB-EC"/>
</dbReference>
<dbReference type="PANTHER" id="PTHR42945:SF9">
    <property type="entry name" value="HISTIDINE BIOSYNTHESIS BIFUNCTIONAL PROTEIN HISIE"/>
    <property type="match status" value="1"/>
</dbReference>
<evidence type="ECO:0000256" key="14">
    <source>
        <dbReference type="ARBA" id="ARBA00023268"/>
    </source>
</evidence>
<evidence type="ECO:0000256" key="7">
    <source>
        <dbReference type="ARBA" id="ARBA00008299"/>
    </source>
</evidence>
<evidence type="ECO:0000256" key="10">
    <source>
        <dbReference type="ARBA" id="ARBA00022741"/>
    </source>
</evidence>
<comment type="similarity">
    <text evidence="6 15">In the C-terminal section; belongs to the PRA-PH family.</text>
</comment>
<comment type="similarity">
    <text evidence="7 15">In the N-terminal section; belongs to the PRA-CH family.</text>
</comment>
<dbReference type="Proteomes" id="UP001056834">
    <property type="component" value="Chromosome"/>
</dbReference>
<reference evidence="17" key="1">
    <citation type="submission" date="2022-05" db="EMBL/GenBank/DDBJ databases">
        <title>Impact of host demography and evolutionary history on endosymbiont molecular evolution: a test in carpenter ants (Genus Camponotus) and their Blochmannia endosymbionts.</title>
        <authorList>
            <person name="Manthey J.D."/>
            <person name="Giron J.C."/>
            <person name="Hruska J.P."/>
        </authorList>
    </citation>
    <scope>NUCLEOTIDE SEQUENCE</scope>
    <source>
        <strain evidence="17">C-006</strain>
    </source>
</reference>
<dbReference type="InterPro" id="IPR002496">
    <property type="entry name" value="PRib_AMP_CycHydrolase_dom"/>
</dbReference>
<accession>A0ABY4SSK3</accession>
<comment type="pathway">
    <text evidence="4 15">Amino-acid biosynthesis; L-histidine biosynthesis; L-histidine from 5-phospho-alpha-D-ribose 1-diphosphate: step 3/9.</text>
</comment>
<comment type="pathway">
    <text evidence="5 15">Amino-acid biosynthesis; L-histidine biosynthesis; L-histidine from 5-phospho-alpha-D-ribose 1-diphosphate: step 2/9.</text>
</comment>
<evidence type="ECO:0000313" key="18">
    <source>
        <dbReference type="Proteomes" id="UP001056834"/>
    </source>
</evidence>
<sequence length="228" mass="26066">MLINTQLHQNKINWTKTNNNKLIPAIIQHATSGEVLMLGYMNEASIIQTEKTRKVTFFSRSKNRLWTKGEQSGNILQLIDWYLDCDNDSLLILALPHGPTCHFHTNSCFHPAITTFSFLYQLEHFLSLKKNISHQLGNTQSSYTAKLYSQGIKRIAQKVGEEGIETALAAVTHNNNKTEIINEAADLIYHLLVLLQHTSLTFSVVLQELQKRHYNNQKKSTTHKSHDK</sequence>
<dbReference type="InterPro" id="IPR023019">
    <property type="entry name" value="His_synth_HisIE"/>
</dbReference>
<dbReference type="SUPFAM" id="SSF101386">
    <property type="entry name" value="all-alpha NTP pyrophosphatases"/>
    <property type="match status" value="1"/>
</dbReference>
<feature type="domain" description="Phosphoribosyl-AMP cyclohydrolase" evidence="16">
    <location>
        <begin position="37"/>
        <end position="110"/>
    </location>
</feature>
<keyword evidence="8 15" id="KW-0963">Cytoplasm</keyword>
<organism evidence="17 18">
    <name type="scientific">Candidatus Blochmannia ocreatus</name>
    <name type="common">nom. nud.</name>
    <dbReference type="NCBI Taxonomy" id="251538"/>
    <lineage>
        <taxon>Bacteria</taxon>
        <taxon>Pseudomonadati</taxon>
        <taxon>Pseudomonadota</taxon>
        <taxon>Gammaproteobacteria</taxon>
        <taxon>Enterobacterales</taxon>
        <taxon>Enterobacteriaceae</taxon>
        <taxon>ant endosymbionts</taxon>
        <taxon>Candidatus Blochmanniella</taxon>
    </lineage>
</organism>
<feature type="region of interest" description="Phosphoribosyl-AMP cyclohydrolase" evidence="15">
    <location>
        <begin position="1"/>
        <end position="118"/>
    </location>
</feature>
<keyword evidence="18" id="KW-1185">Reference proteome</keyword>
<dbReference type="GO" id="GO:0004636">
    <property type="term" value="F:phosphoribosyl-ATP diphosphatase activity"/>
    <property type="evidence" value="ECO:0007669"/>
    <property type="project" value="UniProtKB-EC"/>
</dbReference>
<dbReference type="NCBIfam" id="TIGR03188">
    <property type="entry name" value="histidine_hisI"/>
    <property type="match status" value="1"/>
</dbReference>
<dbReference type="SUPFAM" id="SSF141734">
    <property type="entry name" value="HisI-like"/>
    <property type="match status" value="1"/>
</dbReference>
<evidence type="ECO:0000256" key="4">
    <source>
        <dbReference type="ARBA" id="ARBA00005169"/>
    </source>
</evidence>
<gene>
    <name evidence="15 17" type="primary">hisIE</name>
    <name evidence="15" type="synonym">hisI</name>
    <name evidence="17" type="ORF">M9405_02270</name>
</gene>
<dbReference type="NCBIfam" id="NF002747">
    <property type="entry name" value="PRK02759.1"/>
    <property type="match status" value="1"/>
</dbReference>
<evidence type="ECO:0000256" key="8">
    <source>
        <dbReference type="ARBA" id="ARBA00022490"/>
    </source>
</evidence>
<evidence type="ECO:0000256" key="6">
    <source>
        <dbReference type="ARBA" id="ARBA00007731"/>
    </source>
</evidence>
<keyword evidence="14 15" id="KW-0511">Multifunctional enzyme</keyword>
<keyword evidence="12 15" id="KW-0067">ATP-binding</keyword>
<protein>
    <recommendedName>
        <fullName evidence="15">Histidine biosynthesis bifunctional protein HisIE</fullName>
    </recommendedName>
    <domain>
        <recommendedName>
            <fullName evidence="15">Phosphoribosyl-AMP cyclohydrolase</fullName>
            <shortName evidence="15">PRA-CH</shortName>
            <ecNumber evidence="15">3.5.4.19</ecNumber>
        </recommendedName>
    </domain>
    <domain>
        <recommendedName>
            <fullName evidence="15">Phosphoribosyl-ATP pyrophosphatase</fullName>
            <shortName evidence="15">PRA-PH</shortName>
            <ecNumber evidence="15">3.6.1.31</ecNumber>
        </recommendedName>
    </domain>
</protein>
<dbReference type="EMBL" id="CP097762">
    <property type="protein sequence ID" value="URJ24962.1"/>
    <property type="molecule type" value="Genomic_DNA"/>
</dbReference>
<proteinExistence type="inferred from homology"/>
<evidence type="ECO:0000256" key="12">
    <source>
        <dbReference type="ARBA" id="ARBA00022840"/>
    </source>
</evidence>
<dbReference type="Pfam" id="PF01502">
    <property type="entry name" value="PRA-CH"/>
    <property type="match status" value="1"/>
</dbReference>
<evidence type="ECO:0000256" key="11">
    <source>
        <dbReference type="ARBA" id="ARBA00022801"/>
    </source>
</evidence>
<dbReference type="Pfam" id="PF01503">
    <property type="entry name" value="PRA-PH"/>
    <property type="match status" value="1"/>
</dbReference>
<comment type="catalytic activity">
    <reaction evidence="1 15">
        <text>1-(5-phospho-beta-D-ribosyl)-5'-AMP + H2O = 1-(5-phospho-beta-D-ribosyl)-5-[(5-phospho-beta-D-ribosylamino)methylideneamino]imidazole-4-carboxamide</text>
        <dbReference type="Rhea" id="RHEA:20049"/>
        <dbReference type="ChEBI" id="CHEBI:15377"/>
        <dbReference type="ChEBI" id="CHEBI:58435"/>
        <dbReference type="ChEBI" id="CHEBI:59457"/>
        <dbReference type="EC" id="3.5.4.19"/>
    </reaction>
</comment>
<evidence type="ECO:0000256" key="2">
    <source>
        <dbReference type="ARBA" id="ARBA00001460"/>
    </source>
</evidence>
<evidence type="ECO:0000256" key="3">
    <source>
        <dbReference type="ARBA" id="ARBA00004496"/>
    </source>
</evidence>
<evidence type="ECO:0000313" key="17">
    <source>
        <dbReference type="EMBL" id="URJ24962.1"/>
    </source>
</evidence>
<dbReference type="HAMAP" id="MF_01019">
    <property type="entry name" value="HisIE"/>
    <property type="match status" value="1"/>
</dbReference>
<feature type="region of interest" description="Phosphoribosyl-ATP pyrophosphohydrolase" evidence="15">
    <location>
        <begin position="119"/>
        <end position="228"/>
    </location>
</feature>
<dbReference type="RefSeq" id="WP_250223093.1">
    <property type="nucleotide sequence ID" value="NZ_CP097762.1"/>
</dbReference>
<dbReference type="HAMAP" id="MF_01020">
    <property type="entry name" value="HisE"/>
    <property type="match status" value="1"/>
</dbReference>